<sequence length="2262" mass="230769">TRASSETVEICSEGAAGLYTEQPITVIYAPGDGAEGTAPEAIRIASGGEFTPSANPFTHQGGLTFAGWNITYSGVIGVQSEESEVPEGTELLPGAAITLTSTGTETEPRVTLTAQWKQAEVLYVNQTSGSDENPGTMEQPFKSLAAAYRHLPETGTAETNIIELLSDYTLEDAFLENAEQRKNSTLRGQGGTKLVTSQPSLYLSGDLTLEQLQLSMSAQDASLSCCGSNLILSTGAVFQAQEAQNLSLVLGNDGRYHPSYGGRGTSSDNPATAILDSQDISLTQIICTGKNGAGESSHPYSHLVVNNGAIGQIVAGSVFHSGISETNADIEIHGGTINEIIGGTLPYGGSGILRGTVGIRVTGGSIGSLYGASSGEINSSLCETEGDIRLNISGGAVERVYSSGMTGRVRGNVDVTISGGAIGTFYGGGVGASDKTEVYGTRSGNVDGDITITITGGTFDHGFYAGGTGTNSSANSGRVEGNVTTTISGNAVINGDVYGGGCGPENSRHADESDSAGILEQGSNTDEADESKASSSLNDNVSGIGNVTGNTTLTIRGGRIMGSVYGGGHASSTEGTSAVYLYGGTISGGVYGGASGGGHVGSSEAVIHVPVGTAESPVNVYGGGATGSRVLGESTLTIGDGARIYGDVYGGGQSQTGESSLHIQGGLIEGNAYGGGNHSDTAGNVTVTQSGGSITGHLYGGANQASVHGNIELHQTAGAVNGSLYGGSATSGTVKGQVSIDVSGSSASVFGGGSGQQTAVENGTRININPGARIAMDVYGGGEDRSVTSGGTSINLSGTAPSGSVFGGGKHADVTGPVSIQSMEGSAVPAIFGGALHSGTVTSPVITIAGAVTNVYGGGYGLGTSTASPVITAAPTGRIAGQITGGAIQGNVRDGVTITLSTGSVTNTVYGGSQEADVTGPVVITAENGSKVENLYGGSNISGEVSAPAITIRGEAGNVYGGGHGSHTKTASPSITLETGAFAKNVYGGGEEGSTTGVNTVLLKGGTAEMVFGGGLSASSQSAVVTLEVDASATHLYGGARESGEISGTATVTVNGTCTNVFGGGLGKQTTVGSSSVTAGGRLNRVEQQNKIEQKDINSQNGADNRNDTGSQNNAVNQNDAANQNNTGNRTSTARRIYGGGDSGTVTGTATVIVSGPITGTIYGGGKGSDSLIGGNTSVTLMKEVTGEIYGGGDMGPVAGSTKVTAMSGSSVEGTIYGGGLRMGAGGTATIELQKDAQLTGTVYGGSNESGEIKQGTEIKILGTVRKSQNAAASTPDDSDTSGGSTGNSNSGKANSSGSSGSLYGDGSGSIYGGGRGIRTIVTDTARLNISGTVDGDVYGGGSQGTISGDARIEIADGRVTGTISGGGQSGNVTGSRGIHITGSNMNGEASLRSIQNAETLTLDNCQLELTGNSNTGDTSSQEYDDTDAQDRYTLSRIGSLILQGGSTLKLQSPVYLLGGIESQNADGSLTTAVSTVNNAIYLRHGTYMELKAGTRNTGTDYGPVHGYALLGAYGPTEDTARTTSAAAISTTSTGGTAVSTASIGGTTASTASTGGTTASMAGNGTTARTIGIAPSPASIYVLGAWNDGETGGFLYADDIYDSRQALLHEKDTVILPTGRKDVWSSWSIGGDRTETTADLIMSNRPGTGKTAELLTSASETETIYRLIPDSLKLESAGETFTLVRPEDLDQARDPSHTLSLTLSTGIAATEDMENLACITGTTADGTGAFIPASTSSPAVIETRTLGGQSDLSFQITLENKSGVNISDREGEYPLQVTFDMAVYQPLSDGSRIQNGQVTVTLRIRRENIRQYSDCLVSPGKQYRNARYLYNMEAENATAAVNVSRGSSITLQYTSDGGAIRETSQITDHHLSFSTYAGISEEGYQWNPEILPAGITILAIDRSSGQPIYYHYTTDGAESTIPLSAFLKNGSGEHYSCRIPEGTAENLLFIIDFAAQNTYSASRLCAQLAPVYEDGTEGAPGQVVFGVGGDNQTYGLSAMTARSRSAGVPTYMEDDTITIPVMTVITGGSGTDTAGEGRQMAVRIRLKNRDTDTYVKIPSTWVAQNGSGDYISAKNGVLTVPLSSSLTACNCQVNLKLDKSAIPAGAYRLELKLAQGVMAQYAAEVDNVLITHDFNLEKYQYSVNAVLSGGNNRRLVPADENRKPLTFTMQYATSGNPDTGRLTLVTELQRKTDGSFQSIDWSTLFKNVSGLTDKHSWGTNTLTYQFRKESLEPGSYRIRFTVVDGNGNVVNESAESFLILPS</sequence>
<protein>
    <submittedName>
        <fullName evidence="2">Uncharacterized protein</fullName>
    </submittedName>
</protein>
<evidence type="ECO:0000256" key="1">
    <source>
        <dbReference type="SAM" id="MobiDB-lite"/>
    </source>
</evidence>
<proteinExistence type="predicted"/>
<feature type="region of interest" description="Disordered" evidence="1">
    <location>
        <begin position="498"/>
        <end position="543"/>
    </location>
</feature>
<feature type="region of interest" description="Disordered" evidence="1">
    <location>
        <begin position="1088"/>
        <end position="1142"/>
    </location>
</feature>
<dbReference type="Proteomes" id="UP000005384">
    <property type="component" value="Unassembled WGS sequence"/>
</dbReference>
<reference evidence="2 3" key="1">
    <citation type="submission" date="2011-08" db="EMBL/GenBank/DDBJ databases">
        <title>The Genome Sequence of Clostridium hathewayi WAL-18680.</title>
        <authorList>
            <consortium name="The Broad Institute Genome Sequencing Platform"/>
            <person name="Earl A."/>
            <person name="Ward D."/>
            <person name="Feldgarden M."/>
            <person name="Gevers D."/>
            <person name="Finegold S.M."/>
            <person name="Summanen P.H."/>
            <person name="Molitoris D.R."/>
            <person name="Song M."/>
            <person name="Daigneault M."/>
            <person name="Allen-Vercoe E."/>
            <person name="Young S.K."/>
            <person name="Zeng Q."/>
            <person name="Gargeya S."/>
            <person name="Fitzgerald M."/>
            <person name="Haas B."/>
            <person name="Abouelleil A."/>
            <person name="Alvarado L."/>
            <person name="Arachchi H.M."/>
            <person name="Berlin A."/>
            <person name="Brown A."/>
            <person name="Chapman S.B."/>
            <person name="Chen Z."/>
            <person name="Dunbar C."/>
            <person name="Freedman E."/>
            <person name="Gearin G."/>
            <person name="Gellesch M."/>
            <person name="Goldberg J."/>
            <person name="Griggs A."/>
            <person name="Gujja S."/>
            <person name="Heiman D."/>
            <person name="Howarth C."/>
            <person name="Larson L."/>
            <person name="Lui A."/>
            <person name="MacDonald P.J.P."/>
            <person name="Montmayeur A."/>
            <person name="Murphy C."/>
            <person name="Neiman D."/>
            <person name="Pearson M."/>
            <person name="Priest M."/>
            <person name="Roberts A."/>
            <person name="Saif S."/>
            <person name="Shea T."/>
            <person name="Shenoy N."/>
            <person name="Sisk P."/>
            <person name="Stolte C."/>
            <person name="Sykes S."/>
            <person name="Wortman J."/>
            <person name="Nusbaum C."/>
            <person name="Birren B."/>
        </authorList>
    </citation>
    <scope>NUCLEOTIDE SEQUENCE [LARGE SCALE GENOMIC DNA]</scope>
    <source>
        <strain evidence="2 3">WAL-18680</strain>
    </source>
</reference>
<feature type="compositionally biased region" description="Polar residues" evidence="1">
    <location>
        <begin position="533"/>
        <end position="543"/>
    </location>
</feature>
<evidence type="ECO:0000313" key="2">
    <source>
        <dbReference type="EMBL" id="EHI59203.1"/>
    </source>
</evidence>
<feature type="compositionally biased region" description="Low complexity" evidence="1">
    <location>
        <begin position="1270"/>
        <end position="1302"/>
    </location>
</feature>
<dbReference type="EMBL" id="ADLN01000074">
    <property type="protein sequence ID" value="EHI59203.1"/>
    <property type="molecule type" value="Genomic_DNA"/>
</dbReference>
<keyword evidence="3" id="KW-1185">Reference proteome</keyword>
<dbReference type="PATRIC" id="fig|742737.3.peg.2818"/>
<feature type="region of interest" description="Disordered" evidence="1">
    <location>
        <begin position="1267"/>
        <end position="1302"/>
    </location>
</feature>
<gene>
    <name evidence="2" type="ORF">HMPREF9473_02814</name>
</gene>
<dbReference type="RefSeq" id="WP_006780791.1">
    <property type="nucleotide sequence ID" value="NZ_JH379027.1"/>
</dbReference>
<comment type="caution">
    <text evidence="2">The sequence shown here is derived from an EMBL/GenBank/DDBJ whole genome shotgun (WGS) entry which is preliminary data.</text>
</comment>
<feature type="compositionally biased region" description="Polar residues" evidence="1">
    <location>
        <begin position="1097"/>
        <end position="1111"/>
    </location>
</feature>
<name>G5IH36_9FIRM</name>
<feature type="non-terminal residue" evidence="2">
    <location>
        <position position="1"/>
    </location>
</feature>
<dbReference type="HOGENOM" id="CLU_230528_0_0_9"/>
<organism evidence="2 3">
    <name type="scientific">Hungatella hathewayi WAL-18680</name>
    <dbReference type="NCBI Taxonomy" id="742737"/>
    <lineage>
        <taxon>Bacteria</taxon>
        <taxon>Bacillati</taxon>
        <taxon>Bacillota</taxon>
        <taxon>Clostridia</taxon>
        <taxon>Lachnospirales</taxon>
        <taxon>Lachnospiraceae</taxon>
        <taxon>Hungatella</taxon>
    </lineage>
</organism>
<accession>G5IH36</accession>
<feature type="compositionally biased region" description="Low complexity" evidence="1">
    <location>
        <begin position="1112"/>
        <end position="1126"/>
    </location>
</feature>
<evidence type="ECO:0000313" key="3">
    <source>
        <dbReference type="Proteomes" id="UP000005384"/>
    </source>
</evidence>